<keyword evidence="3 5" id="KW-1133">Transmembrane helix</keyword>
<evidence type="ECO:0000256" key="5">
    <source>
        <dbReference type="SAM" id="Phobius"/>
    </source>
</evidence>
<dbReference type="GO" id="GO:0006508">
    <property type="term" value="P:proteolysis"/>
    <property type="evidence" value="ECO:0007669"/>
    <property type="project" value="UniProtKB-KW"/>
</dbReference>
<dbReference type="PANTHER" id="PTHR43731">
    <property type="entry name" value="RHOMBOID PROTEASE"/>
    <property type="match status" value="1"/>
</dbReference>
<feature type="transmembrane region" description="Helical" evidence="5">
    <location>
        <begin position="117"/>
        <end position="138"/>
    </location>
</feature>
<evidence type="ECO:0000313" key="7">
    <source>
        <dbReference type="EMBL" id="NER28354.1"/>
    </source>
</evidence>
<evidence type="ECO:0000256" key="2">
    <source>
        <dbReference type="ARBA" id="ARBA00022692"/>
    </source>
</evidence>
<dbReference type="EMBL" id="JAAHFQ010000203">
    <property type="protein sequence ID" value="NER28354.1"/>
    <property type="molecule type" value="Genomic_DNA"/>
</dbReference>
<keyword evidence="4 5" id="KW-0472">Membrane</keyword>
<evidence type="ECO:0000259" key="6">
    <source>
        <dbReference type="Pfam" id="PF01694"/>
    </source>
</evidence>
<feature type="domain" description="Peptidase S54 rhomboid" evidence="6">
    <location>
        <begin position="58"/>
        <end position="189"/>
    </location>
</feature>
<dbReference type="SUPFAM" id="SSF144091">
    <property type="entry name" value="Rhomboid-like"/>
    <property type="match status" value="1"/>
</dbReference>
<organism evidence="7">
    <name type="scientific">Symploca sp. SIO1C4</name>
    <dbReference type="NCBI Taxonomy" id="2607765"/>
    <lineage>
        <taxon>Bacteria</taxon>
        <taxon>Bacillati</taxon>
        <taxon>Cyanobacteriota</taxon>
        <taxon>Cyanophyceae</taxon>
        <taxon>Coleofasciculales</taxon>
        <taxon>Coleofasciculaceae</taxon>
        <taxon>Symploca</taxon>
    </lineage>
</organism>
<dbReference type="AlphaFoldDB" id="A0A6B3NDZ5"/>
<comment type="subcellular location">
    <subcellularLocation>
        <location evidence="1">Membrane</location>
        <topology evidence="1">Multi-pass membrane protein</topology>
    </subcellularLocation>
</comment>
<keyword evidence="7" id="KW-0645">Protease</keyword>
<keyword evidence="2 5" id="KW-0812">Transmembrane</keyword>
<dbReference type="Gene3D" id="1.20.1540.10">
    <property type="entry name" value="Rhomboid-like"/>
    <property type="match status" value="1"/>
</dbReference>
<gene>
    <name evidence="7" type="ORF">F6J89_12145</name>
</gene>
<sequence length="192" mass="21026">MSRQETKAIARELTLQITILGGFIALMWILELADILVLGQRLNFFGIHPREEIGLRGILFAPFLHGNLPHLIANTIPFLTLGWFVMLQETSDFFIVTAITMLVGGLGVWLFGATGSVHIGASMLIFGYLGFLLLRGYFERNLPSIMLSLIVGVLYGSAIWGVLPTRAGVSWEGHLFGFIGGIVAARLLAGRK</sequence>
<feature type="transmembrane region" description="Helical" evidence="5">
    <location>
        <begin position="169"/>
        <end position="189"/>
    </location>
</feature>
<feature type="transmembrane region" description="Helical" evidence="5">
    <location>
        <begin position="12"/>
        <end position="30"/>
    </location>
</feature>
<name>A0A6B3NDZ5_9CYAN</name>
<protein>
    <submittedName>
        <fullName evidence="7">Rhomboid family intramembrane serine protease</fullName>
    </submittedName>
</protein>
<dbReference type="PANTHER" id="PTHR43731:SF9">
    <property type="entry name" value="SLR1461 PROTEIN"/>
    <property type="match status" value="1"/>
</dbReference>
<evidence type="ECO:0000256" key="4">
    <source>
        <dbReference type="ARBA" id="ARBA00023136"/>
    </source>
</evidence>
<dbReference type="InterPro" id="IPR050925">
    <property type="entry name" value="Rhomboid_protease_S54"/>
</dbReference>
<comment type="caution">
    <text evidence="7">The sequence shown here is derived from an EMBL/GenBank/DDBJ whole genome shotgun (WGS) entry which is preliminary data.</text>
</comment>
<proteinExistence type="predicted"/>
<reference evidence="7" key="1">
    <citation type="submission" date="2019-11" db="EMBL/GenBank/DDBJ databases">
        <title>Genomic insights into an expanded diversity of filamentous marine cyanobacteria reveals the extraordinary biosynthetic potential of Moorea and Okeania.</title>
        <authorList>
            <person name="Ferreira Leao T."/>
            <person name="Wang M."/>
            <person name="Moss N."/>
            <person name="Da Silva R."/>
            <person name="Sanders J."/>
            <person name="Nurk S."/>
            <person name="Gurevich A."/>
            <person name="Humphrey G."/>
            <person name="Reher R."/>
            <person name="Zhu Q."/>
            <person name="Belda-Ferre P."/>
            <person name="Glukhov E."/>
            <person name="Rex R."/>
            <person name="Dorrestein P.C."/>
            <person name="Knight R."/>
            <person name="Pevzner P."/>
            <person name="Gerwick W.H."/>
            <person name="Gerwick L."/>
        </authorList>
    </citation>
    <scope>NUCLEOTIDE SEQUENCE</scope>
    <source>
        <strain evidence="7">SIO1C4</strain>
    </source>
</reference>
<keyword evidence="7" id="KW-0378">Hydrolase</keyword>
<dbReference type="GO" id="GO:0004252">
    <property type="term" value="F:serine-type endopeptidase activity"/>
    <property type="evidence" value="ECO:0007669"/>
    <property type="project" value="InterPro"/>
</dbReference>
<feature type="transmembrane region" description="Helical" evidence="5">
    <location>
        <begin position="145"/>
        <end position="163"/>
    </location>
</feature>
<feature type="transmembrane region" description="Helical" evidence="5">
    <location>
        <begin position="93"/>
        <end position="111"/>
    </location>
</feature>
<dbReference type="InterPro" id="IPR035952">
    <property type="entry name" value="Rhomboid-like_sf"/>
</dbReference>
<evidence type="ECO:0000256" key="3">
    <source>
        <dbReference type="ARBA" id="ARBA00022989"/>
    </source>
</evidence>
<dbReference type="GO" id="GO:0016020">
    <property type="term" value="C:membrane"/>
    <property type="evidence" value="ECO:0007669"/>
    <property type="project" value="UniProtKB-SubCell"/>
</dbReference>
<dbReference type="Pfam" id="PF01694">
    <property type="entry name" value="Rhomboid"/>
    <property type="match status" value="1"/>
</dbReference>
<feature type="transmembrane region" description="Helical" evidence="5">
    <location>
        <begin position="68"/>
        <end position="86"/>
    </location>
</feature>
<evidence type="ECO:0000256" key="1">
    <source>
        <dbReference type="ARBA" id="ARBA00004141"/>
    </source>
</evidence>
<dbReference type="InterPro" id="IPR022764">
    <property type="entry name" value="Peptidase_S54_rhomboid_dom"/>
</dbReference>
<accession>A0A6B3NDZ5</accession>